<dbReference type="InterPro" id="IPR001509">
    <property type="entry name" value="Epimerase_deHydtase"/>
</dbReference>
<accession>A0ABT7QK57</accession>
<feature type="domain" description="NAD-dependent epimerase/dehydratase" evidence="3">
    <location>
        <begin position="5"/>
        <end position="228"/>
    </location>
</feature>
<dbReference type="Proteomes" id="UP001168167">
    <property type="component" value="Unassembled WGS sequence"/>
</dbReference>
<dbReference type="SUPFAM" id="SSF51735">
    <property type="entry name" value="NAD(P)-binding Rossmann-fold domains"/>
    <property type="match status" value="1"/>
</dbReference>
<proteinExistence type="inferred from homology"/>
<evidence type="ECO:0000256" key="2">
    <source>
        <dbReference type="ARBA" id="ARBA00007637"/>
    </source>
</evidence>
<evidence type="ECO:0000256" key="1">
    <source>
        <dbReference type="ARBA" id="ARBA00005125"/>
    </source>
</evidence>
<name>A0ABT7QK57_9GAMM</name>
<reference evidence="4" key="2">
    <citation type="journal article" date="2023" name="Microbiome">
        <title>Synthase-selected sorting approach identifies a beta-lactone synthase in a nudibranch symbiotic bacterium.</title>
        <authorList>
            <person name="Dzunkova M."/>
            <person name="La Clair J.J."/>
            <person name="Tyml T."/>
            <person name="Doud D."/>
            <person name="Schulz F."/>
            <person name="Piquer-Esteban S."/>
            <person name="Porcel Sanchis D."/>
            <person name="Osborn A."/>
            <person name="Robinson D."/>
            <person name="Louie K.B."/>
            <person name="Bowen B.P."/>
            <person name="Bowers R.M."/>
            <person name="Lee J."/>
            <person name="Arnau V."/>
            <person name="Diaz-Villanueva W."/>
            <person name="Stepanauskas R."/>
            <person name="Gosliner T."/>
            <person name="Date S.V."/>
            <person name="Northen T.R."/>
            <person name="Cheng J.F."/>
            <person name="Burkart M.D."/>
            <person name="Woyke T."/>
        </authorList>
    </citation>
    <scope>NUCLEOTIDE SEQUENCE</scope>
    <source>
        <strain evidence="4">Df01</strain>
    </source>
</reference>
<organism evidence="4 5">
    <name type="scientific">Candidatus Doriopsillibacter californiensis</name>
    <dbReference type="NCBI Taxonomy" id="2970740"/>
    <lineage>
        <taxon>Bacteria</taxon>
        <taxon>Pseudomonadati</taxon>
        <taxon>Pseudomonadota</taxon>
        <taxon>Gammaproteobacteria</taxon>
        <taxon>Candidatus Tethybacterales</taxon>
        <taxon>Candidatus Persebacteraceae</taxon>
        <taxon>Candidatus Doriopsillibacter</taxon>
    </lineage>
</organism>
<comment type="similarity">
    <text evidence="2">Belongs to the NAD(P)-dependent epimerase/dehydratase family.</text>
</comment>
<comment type="pathway">
    <text evidence="1">Bacterial outer membrane biogenesis; LPS O-antigen biosynthesis.</text>
</comment>
<evidence type="ECO:0000259" key="3">
    <source>
        <dbReference type="Pfam" id="PF01370"/>
    </source>
</evidence>
<dbReference type="EMBL" id="JANQAO010000001">
    <property type="protein sequence ID" value="MDM5147050.1"/>
    <property type="molecule type" value="Genomic_DNA"/>
</dbReference>
<protein>
    <submittedName>
        <fullName evidence="4">NAD(P)-dependent oxidoreductase</fullName>
    </submittedName>
</protein>
<dbReference type="PANTHER" id="PTHR43000">
    <property type="entry name" value="DTDP-D-GLUCOSE 4,6-DEHYDRATASE-RELATED"/>
    <property type="match status" value="1"/>
</dbReference>
<dbReference type="Pfam" id="PF01370">
    <property type="entry name" value="Epimerase"/>
    <property type="match status" value="1"/>
</dbReference>
<dbReference type="Gene3D" id="3.40.50.720">
    <property type="entry name" value="NAD(P)-binding Rossmann-like Domain"/>
    <property type="match status" value="1"/>
</dbReference>
<sequence length="311" mass="33510">MSSYLITGAGGCIGAWIIKQLLDAGEQVAAFDISSDRRRLELLCDDAAEARTVAWEVGNIANADDVLRAVARFEPEAIIHLAALQVPFCKADPVLGAQVNVVGTVNIFEAAKQHNIKRVVYASSVAATAMGTQTSWLETLYGAYKVCNEQTARVYWSENGVSSVGIRPSVVYGPARDQGMSAKPTQAMLAAVAGKPFVIPFTGTVGFVYAAEAASAFIQAATKERSGAAVFDLNGTPQTVADVVKMLISHYPEADIRCEGEPLPFPADMSDRPLRAYIGDYERIDFVDGMTQTLAMFSRRLGENRIDTVFQ</sequence>
<dbReference type="CDD" id="cd08946">
    <property type="entry name" value="SDR_e"/>
    <property type="match status" value="1"/>
</dbReference>
<evidence type="ECO:0000313" key="4">
    <source>
        <dbReference type="EMBL" id="MDM5147050.1"/>
    </source>
</evidence>
<dbReference type="InterPro" id="IPR036291">
    <property type="entry name" value="NAD(P)-bd_dom_sf"/>
</dbReference>
<gene>
    <name evidence="4" type="ORF">NQX30_01450</name>
</gene>
<comment type="caution">
    <text evidence="4">The sequence shown here is derived from an EMBL/GenBank/DDBJ whole genome shotgun (WGS) entry which is preliminary data.</text>
</comment>
<evidence type="ECO:0000313" key="5">
    <source>
        <dbReference type="Proteomes" id="UP001168167"/>
    </source>
</evidence>
<reference evidence="4" key="1">
    <citation type="submission" date="2022-08" db="EMBL/GenBank/DDBJ databases">
        <authorList>
            <person name="Dzunkova M."/>
            <person name="La Clair J."/>
            <person name="Tyml T."/>
            <person name="Doud D."/>
            <person name="Schulz F."/>
            <person name="Piquer S."/>
            <person name="Porcel Sanchis D."/>
            <person name="Osborn A."/>
            <person name="Robinson D."/>
            <person name="Louie K.B."/>
            <person name="Bowen B.P."/>
            <person name="Bowers R."/>
            <person name="Lee J."/>
            <person name="Arnau Llombart V."/>
            <person name="Diaz Villanueva W."/>
            <person name="Gosliner T."/>
            <person name="Northen T."/>
            <person name="Cheng J.-F."/>
            <person name="Burkart M.D."/>
            <person name="Woyke T."/>
        </authorList>
    </citation>
    <scope>NUCLEOTIDE SEQUENCE</scope>
    <source>
        <strain evidence="4">Df01</strain>
    </source>
</reference>
<keyword evidence="5" id="KW-1185">Reference proteome</keyword>